<dbReference type="InterPro" id="IPR045170">
    <property type="entry name" value="MTOX"/>
</dbReference>
<keyword evidence="5" id="KW-1133">Transmembrane helix</keyword>
<dbReference type="Gene3D" id="3.30.9.10">
    <property type="entry name" value="D-Amino Acid Oxidase, subunit A, domain 2"/>
    <property type="match status" value="1"/>
</dbReference>
<dbReference type="RefSeq" id="WP_193905902.1">
    <property type="nucleotide sequence ID" value="NZ_JADEXG010000014.1"/>
</dbReference>
<dbReference type="EC" id="1.5.3.2" evidence="7"/>
<evidence type="ECO:0000256" key="3">
    <source>
        <dbReference type="ARBA" id="ARBA00022827"/>
    </source>
</evidence>
<protein>
    <submittedName>
        <fullName evidence="7">N-methyl-L-tryptophan oxidase</fullName>
        <ecNumber evidence="7">1.5.3.2</ecNumber>
    </submittedName>
</protein>
<dbReference type="InterPro" id="IPR006076">
    <property type="entry name" value="FAD-dep_OxRdtase"/>
</dbReference>
<dbReference type="GO" id="GO:0050660">
    <property type="term" value="F:flavin adenine dinucleotide binding"/>
    <property type="evidence" value="ECO:0007669"/>
    <property type="project" value="InterPro"/>
</dbReference>
<comment type="cofactor">
    <cofactor evidence="1">
        <name>FAD</name>
        <dbReference type="ChEBI" id="CHEBI:57692"/>
    </cofactor>
</comment>
<keyword evidence="2" id="KW-0285">Flavoprotein</keyword>
<keyword evidence="4 7" id="KW-0560">Oxidoreductase</keyword>
<dbReference type="NCBIfam" id="NF008425">
    <property type="entry name" value="PRK11259.1"/>
    <property type="match status" value="1"/>
</dbReference>
<keyword evidence="5" id="KW-0472">Membrane</keyword>
<evidence type="ECO:0000259" key="6">
    <source>
        <dbReference type="Pfam" id="PF01266"/>
    </source>
</evidence>
<evidence type="ECO:0000256" key="5">
    <source>
        <dbReference type="SAM" id="Phobius"/>
    </source>
</evidence>
<proteinExistence type="predicted"/>
<keyword evidence="8" id="KW-1185">Reference proteome</keyword>
<dbReference type="Proteomes" id="UP000636505">
    <property type="component" value="Unassembled WGS sequence"/>
</dbReference>
<dbReference type="GO" id="GO:0008115">
    <property type="term" value="F:sarcosine oxidase activity"/>
    <property type="evidence" value="ECO:0007669"/>
    <property type="project" value="TreeGrafter"/>
</dbReference>
<evidence type="ECO:0000313" key="8">
    <source>
        <dbReference type="Proteomes" id="UP000636505"/>
    </source>
</evidence>
<gene>
    <name evidence="7" type="primary">solA</name>
    <name evidence="7" type="ORF">IQ241_08015</name>
</gene>
<accession>A0A8J7DQW1</accession>
<dbReference type="Gene3D" id="3.50.50.60">
    <property type="entry name" value="FAD/NAD(P)-binding domain"/>
    <property type="match status" value="1"/>
</dbReference>
<evidence type="ECO:0000313" key="7">
    <source>
        <dbReference type="EMBL" id="MBE9077239.1"/>
    </source>
</evidence>
<reference evidence="7" key="1">
    <citation type="submission" date="2020-10" db="EMBL/GenBank/DDBJ databases">
        <authorList>
            <person name="Castelo-Branco R."/>
            <person name="Eusebio N."/>
            <person name="Adriana R."/>
            <person name="Vieira A."/>
            <person name="Brugerolle De Fraissinette N."/>
            <person name="Rezende De Castro R."/>
            <person name="Schneider M.P."/>
            <person name="Vasconcelos V."/>
            <person name="Leao P.N."/>
        </authorList>
    </citation>
    <scope>NUCLEOTIDE SEQUENCE</scope>
    <source>
        <strain evidence="7">LEGE 07310</strain>
    </source>
</reference>
<keyword evidence="3" id="KW-0274">FAD</keyword>
<dbReference type="GO" id="GO:0050131">
    <property type="term" value="F:N-methyl-L-amino-acid oxidase activity"/>
    <property type="evidence" value="ECO:0007669"/>
    <property type="project" value="UniProtKB-EC"/>
</dbReference>
<dbReference type="PANTHER" id="PTHR10961">
    <property type="entry name" value="PEROXISOMAL SARCOSINE OXIDASE"/>
    <property type="match status" value="1"/>
</dbReference>
<evidence type="ECO:0000256" key="2">
    <source>
        <dbReference type="ARBA" id="ARBA00022630"/>
    </source>
</evidence>
<sequence length="391" mass="43268">MQTHYKYIVLGCGGIGSAALYWLSRRAGAEVLGIEQFPLFHFNGGSQDYSRIIRLAYHQEKYARLTPYTYKAWETIAEESGISPVIRTGGVQIAFKDSPHRQIVEDYAEAMDRADIPYERLDGDGLRDRFPQFQPQADVVALYQAQTGIADPSRGNAIHVSLARGYGANILDHCPVISIQPDPSGGALVKTEQGAFTAEKLVVTAGAWTNELLASVGMSLPLTITQEQVKYYATPHLKEFTIGQFPIFQWKDEASYYGFPIYGEVATKAAIDASGDVVTARTRSFEANSIRESQLDDFLAANIPNFVGPKRYTKTCLYTMPPDRDFVIDQLPQHPQIWLCVGAGHAYKFASLLGQILSDLAIEGATPHDISPFRITRPALTEPDFVPALRI</sequence>
<evidence type="ECO:0000256" key="1">
    <source>
        <dbReference type="ARBA" id="ARBA00001974"/>
    </source>
</evidence>
<dbReference type="InterPro" id="IPR036188">
    <property type="entry name" value="FAD/NAD-bd_sf"/>
</dbReference>
<dbReference type="SUPFAM" id="SSF51905">
    <property type="entry name" value="FAD/NAD(P)-binding domain"/>
    <property type="match status" value="1"/>
</dbReference>
<evidence type="ECO:0000256" key="4">
    <source>
        <dbReference type="ARBA" id="ARBA00023002"/>
    </source>
</evidence>
<dbReference type="Pfam" id="PF01266">
    <property type="entry name" value="DAO"/>
    <property type="match status" value="1"/>
</dbReference>
<feature type="domain" description="FAD dependent oxidoreductase" evidence="6">
    <location>
        <begin position="7"/>
        <end position="360"/>
    </location>
</feature>
<name>A0A8J7DQW1_9CYAN</name>
<comment type="caution">
    <text evidence="7">The sequence shown here is derived from an EMBL/GenBank/DDBJ whole genome shotgun (WGS) entry which is preliminary data.</text>
</comment>
<dbReference type="AlphaFoldDB" id="A0A8J7DQW1"/>
<dbReference type="PANTHER" id="PTHR10961:SF7">
    <property type="entry name" value="FAD DEPENDENT OXIDOREDUCTASE DOMAIN-CONTAINING PROTEIN"/>
    <property type="match status" value="1"/>
</dbReference>
<organism evidence="7 8">
    <name type="scientific">Vasconcelosia minhoensis LEGE 07310</name>
    <dbReference type="NCBI Taxonomy" id="915328"/>
    <lineage>
        <taxon>Bacteria</taxon>
        <taxon>Bacillati</taxon>
        <taxon>Cyanobacteriota</taxon>
        <taxon>Cyanophyceae</taxon>
        <taxon>Nodosilineales</taxon>
        <taxon>Cymatolegaceae</taxon>
        <taxon>Vasconcelosia</taxon>
        <taxon>Vasconcelosia minhoensis</taxon>
    </lineage>
</organism>
<dbReference type="EMBL" id="JADEXG010000014">
    <property type="protein sequence ID" value="MBE9077239.1"/>
    <property type="molecule type" value="Genomic_DNA"/>
</dbReference>
<feature type="transmembrane region" description="Helical" evidence="5">
    <location>
        <begin position="7"/>
        <end position="24"/>
    </location>
</feature>
<keyword evidence="5" id="KW-0812">Transmembrane</keyword>
<dbReference type="SUPFAM" id="SSF54373">
    <property type="entry name" value="FAD-linked reductases, C-terminal domain"/>
    <property type="match status" value="1"/>
</dbReference>